<dbReference type="EMBL" id="BTGU01000075">
    <property type="protein sequence ID" value="GMN58069.1"/>
    <property type="molecule type" value="Genomic_DNA"/>
</dbReference>
<evidence type="ECO:0000256" key="8">
    <source>
        <dbReference type="ARBA" id="ARBA00072721"/>
    </source>
</evidence>
<keyword evidence="13" id="KW-1185">Reference proteome</keyword>
<evidence type="ECO:0000313" key="12">
    <source>
        <dbReference type="EMBL" id="GMN58069.1"/>
    </source>
</evidence>
<protein>
    <recommendedName>
        <fullName evidence="8 11">Beta-amylase</fullName>
        <ecNumber evidence="3 11">3.2.1.2</ecNumber>
    </recommendedName>
</protein>
<dbReference type="GO" id="GO:0016161">
    <property type="term" value="F:beta-amylase activity"/>
    <property type="evidence" value="ECO:0007669"/>
    <property type="project" value="UniProtKB-EC"/>
</dbReference>
<feature type="binding site" evidence="10">
    <location>
        <position position="370"/>
    </location>
    <ligand>
        <name>substrate</name>
    </ligand>
</feature>
<reference evidence="12" key="1">
    <citation type="submission" date="2023-07" db="EMBL/GenBank/DDBJ databases">
        <title>draft genome sequence of fig (Ficus carica).</title>
        <authorList>
            <person name="Takahashi T."/>
            <person name="Nishimura K."/>
        </authorList>
    </citation>
    <scope>NUCLEOTIDE SEQUENCE</scope>
</reference>
<gene>
    <name evidence="12" type="ORF">TIFTF001_027166</name>
</gene>
<dbReference type="InterPro" id="IPR001554">
    <property type="entry name" value="Glyco_hydro_14"/>
</dbReference>
<dbReference type="InterPro" id="IPR017853">
    <property type="entry name" value="GH"/>
</dbReference>
<dbReference type="PRINTS" id="PR00842">
    <property type="entry name" value="GLHYDLASE14B"/>
</dbReference>
<dbReference type="Proteomes" id="UP001187192">
    <property type="component" value="Unassembled WGS sequence"/>
</dbReference>
<dbReference type="PANTHER" id="PTHR31352">
    <property type="entry name" value="BETA-AMYLASE 1, CHLOROPLASTIC"/>
    <property type="match status" value="1"/>
</dbReference>
<evidence type="ECO:0000256" key="3">
    <source>
        <dbReference type="ARBA" id="ARBA00012594"/>
    </source>
</evidence>
<keyword evidence="7 11" id="KW-0624">Polysaccharide degradation</keyword>
<dbReference type="EC" id="3.2.1.2" evidence="3 11"/>
<dbReference type="PROSITE" id="PS00679">
    <property type="entry name" value="BETA_AMYLASE_2"/>
    <property type="match status" value="1"/>
</dbReference>
<feature type="binding site" evidence="10">
    <location>
        <position position="417"/>
    </location>
    <ligand>
        <name>substrate</name>
    </ligand>
</feature>
<evidence type="ECO:0000256" key="6">
    <source>
        <dbReference type="ARBA" id="ARBA00023295"/>
    </source>
</evidence>
<comment type="catalytic activity">
    <reaction evidence="1 11">
        <text>Hydrolysis of (1-&gt;4)-alpha-D-glucosidic linkages in polysaccharides so as to remove successive maltose units from the non-reducing ends of the chains.</text>
        <dbReference type="EC" id="3.2.1.2"/>
    </reaction>
</comment>
<keyword evidence="5 11" id="KW-0119">Carbohydrate metabolism</keyword>
<dbReference type="PRINTS" id="PR00750">
    <property type="entry name" value="BETAAMYLASE"/>
</dbReference>
<dbReference type="GO" id="GO:0000272">
    <property type="term" value="P:polysaccharide catabolic process"/>
    <property type="evidence" value="ECO:0007669"/>
    <property type="project" value="UniProtKB-KW"/>
</dbReference>
<dbReference type="Pfam" id="PF01373">
    <property type="entry name" value="Glyco_hydro_14"/>
    <property type="match status" value="1"/>
</dbReference>
<dbReference type="InterPro" id="IPR018238">
    <property type="entry name" value="Glyco_hydro_14_CS"/>
</dbReference>
<feature type="binding site" evidence="10">
    <location>
        <position position="168"/>
    </location>
    <ligand>
        <name>substrate</name>
    </ligand>
</feature>
<keyword evidence="6 11" id="KW-0326">Glycosidase</keyword>
<organism evidence="12 13">
    <name type="scientific">Ficus carica</name>
    <name type="common">Common fig</name>
    <dbReference type="NCBI Taxonomy" id="3494"/>
    <lineage>
        <taxon>Eukaryota</taxon>
        <taxon>Viridiplantae</taxon>
        <taxon>Streptophyta</taxon>
        <taxon>Embryophyta</taxon>
        <taxon>Tracheophyta</taxon>
        <taxon>Spermatophyta</taxon>
        <taxon>Magnoliopsida</taxon>
        <taxon>eudicotyledons</taxon>
        <taxon>Gunneridae</taxon>
        <taxon>Pentapetalae</taxon>
        <taxon>rosids</taxon>
        <taxon>fabids</taxon>
        <taxon>Rosales</taxon>
        <taxon>Moraceae</taxon>
        <taxon>Ficeae</taxon>
        <taxon>Ficus</taxon>
    </lineage>
</organism>
<dbReference type="Gene3D" id="3.20.20.80">
    <property type="entry name" value="Glycosidases"/>
    <property type="match status" value="1"/>
</dbReference>
<feature type="active site" description="Proton acceptor" evidence="9">
    <location>
        <position position="455"/>
    </location>
</feature>
<evidence type="ECO:0000256" key="9">
    <source>
        <dbReference type="PIRSR" id="PIRSR601554-1"/>
    </source>
</evidence>
<dbReference type="AlphaFoldDB" id="A0AA88IY24"/>
<dbReference type="SUPFAM" id="SSF51445">
    <property type="entry name" value="(Trans)glycosidases"/>
    <property type="match status" value="1"/>
</dbReference>
<comment type="caution">
    <text evidence="12">The sequence shown here is derived from an EMBL/GenBank/DDBJ whole genome shotgun (WGS) entry which is preliminary data.</text>
</comment>
<evidence type="ECO:0000256" key="2">
    <source>
        <dbReference type="ARBA" id="ARBA00005652"/>
    </source>
</evidence>
<comment type="similarity">
    <text evidence="2 11">Belongs to the glycosyl hydrolase 14 family.</text>
</comment>
<dbReference type="FunFam" id="3.20.20.80:FF:000066">
    <property type="entry name" value="Beta-amylase"/>
    <property type="match status" value="1"/>
</dbReference>
<name>A0AA88IY24_FICCA</name>
<keyword evidence="4 11" id="KW-0378">Hydrolase</keyword>
<evidence type="ECO:0000256" key="10">
    <source>
        <dbReference type="PIRSR" id="PIRSR601554-2"/>
    </source>
</evidence>
<evidence type="ECO:0000256" key="7">
    <source>
        <dbReference type="ARBA" id="ARBA00023326"/>
    </source>
</evidence>
<evidence type="ECO:0000256" key="4">
    <source>
        <dbReference type="ARBA" id="ARBA00022801"/>
    </source>
</evidence>
<accession>A0AA88IY24</accession>
<feature type="binding site" evidence="10">
    <location>
        <position position="495"/>
    </location>
    <ligand>
        <name>substrate</name>
    </ligand>
</feature>
<feature type="active site" description="Proton donor" evidence="9">
    <location>
        <position position="261"/>
    </location>
</feature>
<dbReference type="InterPro" id="IPR001371">
    <property type="entry name" value="Glyco_hydro_14B_pln"/>
</dbReference>
<sequence>MDTMTAIIRSTPGGLGDKIRYFQREMPLVNPTESAQQPNREKKRRRLEDALTLEFNNLIRSTPQVVASGISTTGREAYDEKMLANYVPLYVMLPLDAVTADNAVGNRDVLEKQLKELKAAGVDGVMADVWWGIVESKGPKQYDWSGYRSLFQLVQDFGLKLQAIMSFHQCGGNVGDAVYIPIPQWVRDIGKSNPDIFYTNCRGTRNPEYLSLGVDNQPLFHGRTAVEIYRDYMKSFRETMSDFLDNGLILDIEVGMGPAGELRYPSYPETQGWEFPGIGEFQCYDKYLEADFKAAARSAGHPEWELPDDAGKYNDKPDATGFFRSNGTYLTDKGKFFLTWYSNKLLAHGDQILEEANKAFLGCKLVLAIKVSGIHWWYKAPNHAAELTAGYYNLDDRDGYRPIARMLSRHHAIFNFTCLEMRNSEQSANAKSGPQELVQQALSGGWRENIEVAGENALPRYDSYAYDQILLNARPNGVNKEGPPKLRMYGVTYLRLSVDLLQNANFNLFKIFVKKMHADQDFCPDPEKYNHHIVPLPPSKPKIPIEDLLEATKPIKPFPWDKATDMSVNDGGRIFNFISRVYPISEMAMAWESGFYI</sequence>
<feature type="binding site" evidence="10">
    <location>
        <position position="176"/>
    </location>
    <ligand>
        <name>substrate</name>
    </ligand>
</feature>
<dbReference type="PROSITE" id="PS00506">
    <property type="entry name" value="BETA_AMYLASE_1"/>
    <property type="match status" value="1"/>
</dbReference>
<evidence type="ECO:0000256" key="1">
    <source>
        <dbReference type="ARBA" id="ARBA00000546"/>
    </source>
</evidence>
<evidence type="ECO:0000256" key="5">
    <source>
        <dbReference type="ARBA" id="ARBA00023277"/>
    </source>
</evidence>
<evidence type="ECO:0000256" key="11">
    <source>
        <dbReference type="RuleBase" id="RU000509"/>
    </source>
</evidence>
<feature type="binding site" evidence="10">
    <location>
        <begin position="456"/>
        <end position="457"/>
    </location>
    <ligand>
        <name>substrate</name>
    </ligand>
</feature>
<proteinExistence type="inferred from homology"/>
<feature type="binding site" evidence="10">
    <location>
        <position position="375"/>
    </location>
    <ligand>
        <name>substrate</name>
    </ligand>
</feature>
<evidence type="ECO:0000313" key="13">
    <source>
        <dbReference type="Proteomes" id="UP001187192"/>
    </source>
</evidence>
<dbReference type="PANTHER" id="PTHR31352:SF40">
    <property type="entry name" value="BETA-AMYLASE 6"/>
    <property type="match status" value="1"/>
</dbReference>
<feature type="binding site" evidence="10">
    <location>
        <position position="128"/>
    </location>
    <ligand>
        <name>substrate</name>
    </ligand>
</feature>